<dbReference type="AlphaFoldDB" id="W7QE00"/>
<dbReference type="InterPro" id="IPR001131">
    <property type="entry name" value="Peptidase_M24B_aminopep-P_CS"/>
</dbReference>
<sequence>MIKQVEFYNRRQAVLAQMADNSVAIVEAGQEQTRSNDTEYPFRQNSDFWYLTGFNEPDAYLVLIKKAQLEESWIFCRAKDHLAEIWNGRRMGPELAQIELAVDKAFTVADFPQQILSALDGCETVYWPHGQNKLEKTVLGLVQDIRNKGKLGCPPYQFNDLSRIVHEMRLIKSASEIEVMQQAANISANAHKRAMRFSDAGKFEYQLEAEIQHEFAMNGARFVAYNSIVAGGDNANILHYTENSDELVDGDLVLIDAGCELQGYAADITRTFPVNGKFSPAQKALYQIVLDAQLESMKLLVPGNTIKQATDRAIEVITQGLIDLGILQGTLTDNIQPKEGQAPAYRQFFMHGLGHWLGLDVHDVGQYKVAQQDRQLQKGMALTVEPGIYISQDADVPDEYKGIGIRIEDNIVITESGHTVLTTLAPKSIEDIEAWMQG</sequence>
<dbReference type="SUPFAM" id="SSF53092">
    <property type="entry name" value="Creatinase/prolidase N-terminal domain"/>
    <property type="match status" value="1"/>
</dbReference>
<comment type="catalytic activity">
    <reaction evidence="1">
        <text>Release of any N-terminal amino acid, including proline, that is linked to proline, even from a dipeptide or tripeptide.</text>
        <dbReference type="EC" id="3.4.11.9"/>
    </reaction>
</comment>
<keyword evidence="15" id="KW-0031">Aminopeptidase</keyword>
<dbReference type="EMBL" id="ARZY01000015">
    <property type="protein sequence ID" value="EWH10156.1"/>
    <property type="molecule type" value="Genomic_DNA"/>
</dbReference>
<evidence type="ECO:0000259" key="14">
    <source>
        <dbReference type="SMART" id="SM01011"/>
    </source>
</evidence>
<dbReference type="Gene3D" id="3.40.350.10">
    <property type="entry name" value="Creatinase/prolidase N-terminal domain"/>
    <property type="match status" value="1"/>
</dbReference>
<name>W7QE00_9ALTE</name>
<evidence type="ECO:0000256" key="8">
    <source>
        <dbReference type="ARBA" id="ARBA00023049"/>
    </source>
</evidence>
<evidence type="ECO:0000256" key="1">
    <source>
        <dbReference type="ARBA" id="ARBA00001424"/>
    </source>
</evidence>
<evidence type="ECO:0000256" key="9">
    <source>
        <dbReference type="ARBA" id="ARBA00023211"/>
    </source>
</evidence>
<comment type="cofactor">
    <cofactor evidence="2">
        <name>Mn(2+)</name>
        <dbReference type="ChEBI" id="CHEBI:29035"/>
    </cofactor>
</comment>
<feature type="domain" description="Aminopeptidase P N-terminal" evidence="14">
    <location>
        <begin position="2"/>
        <end position="135"/>
    </location>
</feature>
<dbReference type="CDD" id="cd01087">
    <property type="entry name" value="Prolidase"/>
    <property type="match status" value="1"/>
</dbReference>
<dbReference type="InterPro" id="IPR052433">
    <property type="entry name" value="X-Pro_dipept-like"/>
</dbReference>
<keyword evidence="5" id="KW-0645">Protease</keyword>
<dbReference type="eggNOG" id="COG0006">
    <property type="taxonomic scope" value="Bacteria"/>
</dbReference>
<reference evidence="15 16" key="1">
    <citation type="journal article" date="2014" name="Genome Announc.">
        <title>Draft Genome Sequence of the Agar-Degrading Bacterium Catenovulum sp. Strain DS-2, Isolated from Intestines of Haliotis diversicolor.</title>
        <authorList>
            <person name="Shan D."/>
            <person name="Li X."/>
            <person name="Gu Z."/>
            <person name="Wei G."/>
            <person name="Gao Z."/>
            <person name="Shao Z."/>
        </authorList>
    </citation>
    <scope>NUCLEOTIDE SEQUENCE [LARGE SCALE GENOMIC DNA]</scope>
    <source>
        <strain evidence="15 16">DS-2</strain>
    </source>
</reference>
<evidence type="ECO:0000313" key="15">
    <source>
        <dbReference type="EMBL" id="EWH10156.1"/>
    </source>
</evidence>
<dbReference type="SMART" id="SM01011">
    <property type="entry name" value="AMP_N"/>
    <property type="match status" value="1"/>
</dbReference>
<evidence type="ECO:0000313" key="16">
    <source>
        <dbReference type="Proteomes" id="UP000019276"/>
    </source>
</evidence>
<keyword evidence="8" id="KW-0482">Metalloprotease</keyword>
<evidence type="ECO:0000256" key="7">
    <source>
        <dbReference type="ARBA" id="ARBA00022801"/>
    </source>
</evidence>
<evidence type="ECO:0000256" key="3">
    <source>
        <dbReference type="ARBA" id="ARBA00008766"/>
    </source>
</evidence>
<dbReference type="PROSITE" id="PS00491">
    <property type="entry name" value="PROLINE_PEPTIDASE"/>
    <property type="match status" value="1"/>
</dbReference>
<dbReference type="PANTHER" id="PTHR43226">
    <property type="entry name" value="XAA-PRO AMINOPEPTIDASE 3"/>
    <property type="match status" value="1"/>
</dbReference>
<dbReference type="InterPro" id="IPR036005">
    <property type="entry name" value="Creatinase/aminopeptidase-like"/>
</dbReference>
<evidence type="ECO:0000256" key="2">
    <source>
        <dbReference type="ARBA" id="ARBA00001936"/>
    </source>
</evidence>
<dbReference type="FunFam" id="3.90.230.10:FF:000002">
    <property type="entry name" value="Xaa-Pro aminopeptidase 3"/>
    <property type="match status" value="1"/>
</dbReference>
<dbReference type="STRING" id="1328313.DS2_09427"/>
<proteinExistence type="inferred from homology"/>
<dbReference type="GO" id="GO:0005829">
    <property type="term" value="C:cytosol"/>
    <property type="evidence" value="ECO:0007669"/>
    <property type="project" value="TreeGrafter"/>
</dbReference>
<keyword evidence="7" id="KW-0378">Hydrolase</keyword>
<dbReference type="RefSeq" id="WP_035014495.1">
    <property type="nucleotide sequence ID" value="NZ_ARZY01000015.1"/>
</dbReference>
<evidence type="ECO:0000256" key="6">
    <source>
        <dbReference type="ARBA" id="ARBA00022723"/>
    </source>
</evidence>
<gene>
    <name evidence="15" type="ORF">DS2_09427</name>
</gene>
<dbReference type="Pfam" id="PF00557">
    <property type="entry name" value="Peptidase_M24"/>
    <property type="match status" value="1"/>
</dbReference>
<dbReference type="OrthoDB" id="9806388at2"/>
<comment type="similarity">
    <text evidence="3 13">Belongs to the peptidase M24B family.</text>
</comment>
<keyword evidence="6 13" id="KW-0479">Metal-binding</keyword>
<comment type="caution">
    <text evidence="15">The sequence shown here is derived from an EMBL/GenBank/DDBJ whole genome shotgun (WGS) entry which is preliminary data.</text>
</comment>
<protein>
    <recommendedName>
        <fullName evidence="10">Xaa-Pro aminopeptidase</fullName>
        <ecNumber evidence="4">3.4.11.9</ecNumber>
    </recommendedName>
    <alternativeName>
        <fullName evidence="11">Aminopeptidase P II</fullName>
    </alternativeName>
    <alternativeName>
        <fullName evidence="12">X-Pro aminopeptidase</fullName>
    </alternativeName>
</protein>
<dbReference type="Pfam" id="PF05195">
    <property type="entry name" value="AMP_N"/>
    <property type="match status" value="1"/>
</dbReference>
<evidence type="ECO:0000256" key="10">
    <source>
        <dbReference type="ARBA" id="ARBA00069363"/>
    </source>
</evidence>
<evidence type="ECO:0000256" key="13">
    <source>
        <dbReference type="RuleBase" id="RU000590"/>
    </source>
</evidence>
<evidence type="ECO:0000256" key="11">
    <source>
        <dbReference type="ARBA" id="ARBA00075356"/>
    </source>
</evidence>
<dbReference type="InterPro" id="IPR029149">
    <property type="entry name" value="Creatin/AminoP/Spt16_N"/>
</dbReference>
<evidence type="ECO:0000256" key="4">
    <source>
        <dbReference type="ARBA" id="ARBA00012574"/>
    </source>
</evidence>
<dbReference type="Gene3D" id="3.90.230.10">
    <property type="entry name" value="Creatinase/methionine aminopeptidase superfamily"/>
    <property type="match status" value="1"/>
</dbReference>
<dbReference type="InterPro" id="IPR000994">
    <property type="entry name" value="Pept_M24"/>
</dbReference>
<dbReference type="NCBIfam" id="NF008131">
    <property type="entry name" value="PRK10879.1"/>
    <property type="match status" value="1"/>
</dbReference>
<dbReference type="PANTHER" id="PTHR43226:SF4">
    <property type="entry name" value="XAA-PRO AMINOPEPTIDASE 3"/>
    <property type="match status" value="1"/>
</dbReference>
<accession>W7QE00</accession>
<dbReference type="Proteomes" id="UP000019276">
    <property type="component" value="Unassembled WGS sequence"/>
</dbReference>
<keyword evidence="16" id="KW-1185">Reference proteome</keyword>
<dbReference type="GO" id="GO:0070006">
    <property type="term" value="F:metalloaminopeptidase activity"/>
    <property type="evidence" value="ECO:0007669"/>
    <property type="project" value="InterPro"/>
</dbReference>
<dbReference type="GO" id="GO:0030145">
    <property type="term" value="F:manganese ion binding"/>
    <property type="evidence" value="ECO:0007669"/>
    <property type="project" value="InterPro"/>
</dbReference>
<keyword evidence="9" id="KW-0464">Manganese</keyword>
<dbReference type="GO" id="GO:0006508">
    <property type="term" value="P:proteolysis"/>
    <property type="evidence" value="ECO:0007669"/>
    <property type="project" value="UniProtKB-KW"/>
</dbReference>
<evidence type="ECO:0000256" key="12">
    <source>
        <dbReference type="ARBA" id="ARBA00081411"/>
    </source>
</evidence>
<organism evidence="15 16">
    <name type="scientific">Catenovulum agarivorans DS-2</name>
    <dbReference type="NCBI Taxonomy" id="1328313"/>
    <lineage>
        <taxon>Bacteria</taxon>
        <taxon>Pseudomonadati</taxon>
        <taxon>Pseudomonadota</taxon>
        <taxon>Gammaproteobacteria</taxon>
        <taxon>Alteromonadales</taxon>
        <taxon>Alteromonadaceae</taxon>
        <taxon>Catenovulum</taxon>
    </lineage>
</organism>
<dbReference type="SUPFAM" id="SSF55920">
    <property type="entry name" value="Creatinase/aminopeptidase"/>
    <property type="match status" value="1"/>
</dbReference>
<evidence type="ECO:0000256" key="5">
    <source>
        <dbReference type="ARBA" id="ARBA00022670"/>
    </source>
</evidence>
<dbReference type="InterPro" id="IPR007865">
    <property type="entry name" value="Aminopep_P_N"/>
</dbReference>
<dbReference type="EC" id="3.4.11.9" evidence="4"/>
<dbReference type="PATRIC" id="fig|1328313.3.peg.1930"/>